<accession>A0A841U324</accession>
<organism evidence="7 8">
    <name type="scientific">Cohnella xylanilytica</name>
    <dbReference type="NCBI Taxonomy" id="557555"/>
    <lineage>
        <taxon>Bacteria</taxon>
        <taxon>Bacillati</taxon>
        <taxon>Bacillota</taxon>
        <taxon>Bacilli</taxon>
        <taxon>Bacillales</taxon>
        <taxon>Paenibacillaceae</taxon>
        <taxon>Cohnella</taxon>
    </lineage>
</organism>
<dbReference type="InterPro" id="IPR006059">
    <property type="entry name" value="SBP"/>
</dbReference>
<protein>
    <recommendedName>
        <fullName evidence="5">Maltodextrin-binding protein</fullName>
    </recommendedName>
</protein>
<evidence type="ECO:0000256" key="5">
    <source>
        <dbReference type="RuleBase" id="RU365005"/>
    </source>
</evidence>
<keyword evidence="5" id="KW-0472">Membrane</keyword>
<dbReference type="PANTHER" id="PTHR30061:SF50">
    <property type="entry name" value="MALTOSE_MALTODEXTRIN-BINDING PERIPLASMIC PROTEIN"/>
    <property type="match status" value="1"/>
</dbReference>
<gene>
    <name evidence="7" type="ORF">H7B90_15045</name>
</gene>
<feature type="chain" id="PRO_5039763825" description="Maltodextrin-binding protein" evidence="5">
    <location>
        <begin position="23"/>
        <end position="444"/>
    </location>
</feature>
<dbReference type="Gene3D" id="3.40.190.10">
    <property type="entry name" value="Periplasmic binding protein-like II"/>
    <property type="match status" value="2"/>
</dbReference>
<evidence type="ECO:0000256" key="1">
    <source>
        <dbReference type="ARBA" id="ARBA00008520"/>
    </source>
</evidence>
<keyword evidence="3 5" id="KW-0762">Sugar transport</keyword>
<dbReference type="InterPro" id="IPR006060">
    <property type="entry name" value="Maltose/Cyclodextrin-bd"/>
</dbReference>
<dbReference type="PANTHER" id="PTHR30061">
    <property type="entry name" value="MALTOSE-BINDING PERIPLASMIC PROTEIN"/>
    <property type="match status" value="1"/>
</dbReference>
<dbReference type="PRINTS" id="PR00181">
    <property type="entry name" value="MALTOSEBP"/>
</dbReference>
<keyword evidence="5" id="KW-0449">Lipoprotein</keyword>
<comment type="subcellular location">
    <subcellularLocation>
        <location evidence="5">Cell membrane</location>
        <topology evidence="5">Lipid-anchor</topology>
    </subcellularLocation>
</comment>
<feature type="compositionally biased region" description="Low complexity" evidence="6">
    <location>
        <begin position="36"/>
        <end position="56"/>
    </location>
</feature>
<reference evidence="7 8" key="1">
    <citation type="submission" date="2020-08" db="EMBL/GenBank/DDBJ databases">
        <title>Cohnella phylogeny.</title>
        <authorList>
            <person name="Dunlap C."/>
        </authorList>
    </citation>
    <scope>NUCLEOTIDE SEQUENCE [LARGE SCALE GENOMIC DNA]</scope>
    <source>
        <strain evidence="7 8">DSM 25239</strain>
    </source>
</reference>
<evidence type="ECO:0000256" key="3">
    <source>
        <dbReference type="ARBA" id="ARBA00022597"/>
    </source>
</evidence>
<name>A0A841U324_9BACL</name>
<keyword evidence="4 5" id="KW-0732">Signal</keyword>
<dbReference type="GO" id="GO:0042956">
    <property type="term" value="P:maltodextrin transmembrane transport"/>
    <property type="evidence" value="ECO:0007669"/>
    <property type="project" value="TreeGrafter"/>
</dbReference>
<dbReference type="EMBL" id="JACJVR010000057">
    <property type="protein sequence ID" value="MBB6692723.1"/>
    <property type="molecule type" value="Genomic_DNA"/>
</dbReference>
<evidence type="ECO:0000313" key="7">
    <source>
        <dbReference type="EMBL" id="MBB6692723.1"/>
    </source>
</evidence>
<keyword evidence="5" id="KW-1003">Cell membrane</keyword>
<comment type="similarity">
    <text evidence="1 5">Belongs to the bacterial solute-binding protein 1 family.</text>
</comment>
<dbReference type="CDD" id="cd13586">
    <property type="entry name" value="PBP2_Maltose_binding_like"/>
    <property type="match status" value="1"/>
</dbReference>
<dbReference type="GO" id="GO:0055052">
    <property type="term" value="C:ATP-binding cassette (ABC) transporter complex, substrate-binding subunit-containing"/>
    <property type="evidence" value="ECO:0007669"/>
    <property type="project" value="TreeGrafter"/>
</dbReference>
<dbReference type="GO" id="GO:0015144">
    <property type="term" value="F:carbohydrate transmembrane transporter activity"/>
    <property type="evidence" value="ECO:0007669"/>
    <property type="project" value="InterPro"/>
</dbReference>
<sequence>MLGSKQRIRLAALLTALTVVLAGCGGGNSSSGGNSGSEPTGGSSASASQGGDQAGSSGEGEDELKPESGAKLVVWEGQEQLEYMKAIGQDFEAQYGVPVTVEVVAGGDQGKRLATDGPSKTAADILTLPHDQLGLAAKAGLLLPNDAFEEETRASSAETAVLASTYDGVLYGYPKSVETYALFYNKKLFPEPPKTWDEILKFGETYTEASQKKYAIMWEFVGYYSYPFIGGFGGYMFGDDNTNAKDIGLNKGDTAKGFEFLRQFKKILPMNAGDITYDVKTQLFKEGKLALNVDGPWSVAAFKGSVDFGVAPLPKLPNGNDAMSFSGIKSYYVNSYTAYPQAARLFARFASSKENQLKNYRMTGAIPANKEAGADPAIAGDPITSGFFQQFERSVPMSSVPGVDLAWDALKATFVSLWDDPSLDIQSTLDDMVKKIEDGISSKG</sequence>
<feature type="signal peptide" evidence="5">
    <location>
        <begin position="1"/>
        <end position="22"/>
    </location>
</feature>
<dbReference type="PROSITE" id="PS51257">
    <property type="entry name" value="PROKAR_LIPOPROTEIN"/>
    <property type="match status" value="1"/>
</dbReference>
<proteinExistence type="inferred from homology"/>
<dbReference type="Pfam" id="PF13416">
    <property type="entry name" value="SBP_bac_8"/>
    <property type="match status" value="1"/>
</dbReference>
<dbReference type="GO" id="GO:0015768">
    <property type="term" value="P:maltose transport"/>
    <property type="evidence" value="ECO:0007669"/>
    <property type="project" value="TreeGrafter"/>
</dbReference>
<keyword evidence="2 5" id="KW-0813">Transport</keyword>
<dbReference type="Proteomes" id="UP000553776">
    <property type="component" value="Unassembled WGS sequence"/>
</dbReference>
<evidence type="ECO:0000256" key="4">
    <source>
        <dbReference type="ARBA" id="ARBA00022729"/>
    </source>
</evidence>
<dbReference type="SUPFAM" id="SSF53850">
    <property type="entry name" value="Periplasmic binding protein-like II"/>
    <property type="match status" value="1"/>
</dbReference>
<dbReference type="AlphaFoldDB" id="A0A841U324"/>
<evidence type="ECO:0000256" key="6">
    <source>
        <dbReference type="SAM" id="MobiDB-lite"/>
    </source>
</evidence>
<feature type="region of interest" description="Disordered" evidence="6">
    <location>
        <begin position="28"/>
        <end position="67"/>
    </location>
</feature>
<comment type="caution">
    <text evidence="7">The sequence shown here is derived from an EMBL/GenBank/DDBJ whole genome shotgun (WGS) entry which is preliminary data.</text>
</comment>
<evidence type="ECO:0000256" key="2">
    <source>
        <dbReference type="ARBA" id="ARBA00022448"/>
    </source>
</evidence>
<evidence type="ECO:0000313" key="8">
    <source>
        <dbReference type="Proteomes" id="UP000553776"/>
    </source>
</evidence>
<keyword evidence="8" id="KW-1185">Reference proteome</keyword>
<dbReference type="RefSeq" id="WP_185136706.1">
    <property type="nucleotide sequence ID" value="NZ_JACJVR010000057.1"/>
</dbReference>
<dbReference type="GO" id="GO:1901982">
    <property type="term" value="F:maltose binding"/>
    <property type="evidence" value="ECO:0007669"/>
    <property type="project" value="TreeGrafter"/>
</dbReference>